<accession>A0ABT7SIG5</accession>
<dbReference type="SUPFAM" id="SSF55729">
    <property type="entry name" value="Acyl-CoA N-acyltransferases (Nat)"/>
    <property type="match status" value="1"/>
</dbReference>
<comment type="caution">
    <text evidence="6">The sequence shown here is derived from an EMBL/GenBank/DDBJ whole genome shotgun (WGS) entry which is preliminary data.</text>
</comment>
<feature type="active site" description="Proton donor" evidence="3">
    <location>
        <position position="127"/>
    </location>
</feature>
<dbReference type="Proteomes" id="UP001529338">
    <property type="component" value="Unassembled WGS sequence"/>
</dbReference>
<evidence type="ECO:0000256" key="3">
    <source>
        <dbReference type="HAMAP-Rule" id="MF_01812"/>
    </source>
</evidence>
<reference evidence="6 7" key="1">
    <citation type="submission" date="2023-06" db="EMBL/GenBank/DDBJ databases">
        <title>Cellulomonas sp. MW4 Whole genome sequence.</title>
        <authorList>
            <person name="Park S."/>
        </authorList>
    </citation>
    <scope>NUCLEOTIDE SEQUENCE [LARGE SCALE GENOMIC DNA]</scope>
    <source>
        <strain evidence="6 7">MW4</strain>
    </source>
</reference>
<organism evidence="6 7">
    <name type="scientific">Cellulomonas alba</name>
    <dbReference type="NCBI Taxonomy" id="3053467"/>
    <lineage>
        <taxon>Bacteria</taxon>
        <taxon>Bacillati</taxon>
        <taxon>Actinomycetota</taxon>
        <taxon>Actinomycetes</taxon>
        <taxon>Micrococcales</taxon>
        <taxon>Cellulomonadaceae</taxon>
        <taxon>Cellulomonas</taxon>
    </lineage>
</organism>
<comment type="similarity">
    <text evidence="3">Belongs to the acetyltransferase Eis family.</text>
</comment>
<dbReference type="GO" id="GO:0016746">
    <property type="term" value="F:acyltransferase activity"/>
    <property type="evidence" value="ECO:0007669"/>
    <property type="project" value="UniProtKB-KW"/>
</dbReference>
<dbReference type="InterPro" id="IPR036527">
    <property type="entry name" value="SCP2_sterol-bd_dom_sf"/>
</dbReference>
<evidence type="ECO:0000313" key="6">
    <source>
        <dbReference type="EMBL" id="MDM7855968.1"/>
    </source>
</evidence>
<feature type="active site" description="Proton acceptor; via carboxylate" evidence="3">
    <location>
        <position position="422"/>
    </location>
</feature>
<name>A0ABT7SIG5_9CELL</name>
<dbReference type="InterPro" id="IPR051554">
    <property type="entry name" value="Acetyltransferase_Eis"/>
</dbReference>
<dbReference type="NCBIfam" id="NF002367">
    <property type="entry name" value="PRK01346.1-4"/>
    <property type="match status" value="1"/>
</dbReference>
<protein>
    <submittedName>
        <fullName evidence="6">GNAT family N-acetyltransferase</fullName>
        <ecNumber evidence="6">2.3.1.-</ecNumber>
    </submittedName>
</protein>
<proteinExistence type="inferred from homology"/>
<feature type="binding site" evidence="3">
    <location>
        <begin position="94"/>
        <end position="99"/>
    </location>
    <ligand>
        <name>acetyl-CoA</name>
        <dbReference type="ChEBI" id="CHEBI:57288"/>
    </ligand>
</feature>
<dbReference type="Pfam" id="PF13530">
    <property type="entry name" value="SCP2_2"/>
    <property type="match status" value="1"/>
</dbReference>
<dbReference type="InterPro" id="IPR025559">
    <property type="entry name" value="Eis_dom"/>
</dbReference>
<gene>
    <name evidence="6" type="ORF">QRT04_13605</name>
</gene>
<evidence type="ECO:0000256" key="2">
    <source>
        <dbReference type="ARBA" id="ARBA00023315"/>
    </source>
</evidence>
<comment type="caution">
    <text evidence="3">Lacks conserved residue(s) required for the propagation of feature annotation.</text>
</comment>
<dbReference type="EC" id="2.3.1.-" evidence="6"/>
<keyword evidence="7" id="KW-1185">Reference proteome</keyword>
<dbReference type="Gene3D" id="3.30.1050.10">
    <property type="entry name" value="SCP2 sterol-binding domain"/>
    <property type="match status" value="1"/>
</dbReference>
<dbReference type="Pfam" id="PF17668">
    <property type="entry name" value="Acetyltransf_17"/>
    <property type="match status" value="1"/>
</dbReference>
<dbReference type="Pfam" id="PF13527">
    <property type="entry name" value="Acetyltransf_9"/>
    <property type="match status" value="1"/>
</dbReference>
<dbReference type="InterPro" id="IPR041380">
    <property type="entry name" value="Acetyltransf_17"/>
</dbReference>
<sequence length="422" mass="45560">MSTLPEGYRISPVTADDLPRFRHVLELGFGFTGDPDTVATIPFSIAYDRAVAVERPDGEYAAIHGSYEFTMPVPGGAVPCSGLTWVSTRPDERRRGLLNAMIDAHFERSLGRGEPVSALYAAEPAIYGRFGYGSAADDVRLTLPRRAALRDVPGSAALTVRLDTIDAARHDDLVHSLHAAASAHRPGAVTRSTPELRARFLADPPAWRNGAEAQRLLSVHTAEGEPRGYALFRRKEDWGPAGPQNKVTVEEVAALDAAAAHRLWGALLDLDLTGTVESPMLPVDDPLLQLLVEPRRATPRLTDNVWVRLLDLPAALEARRYSAPVDVVLDVTDARLPSNAGRWRLTTRDHDATTGWAASVSRTDDDADVALDVRELGAAYLGGRSLEAYARAGLLEERTPGAVAQTAAAFGWAVAPGCSWVF</sequence>
<feature type="domain" description="Enhanced intracellular survival protein" evidence="4">
    <location>
        <begin position="312"/>
        <end position="419"/>
    </location>
</feature>
<dbReference type="RefSeq" id="WP_289456039.1">
    <property type="nucleotide sequence ID" value="NZ_JAUCGQ010000002.1"/>
</dbReference>
<dbReference type="HAMAP" id="MF_01812">
    <property type="entry name" value="Eis"/>
    <property type="match status" value="1"/>
</dbReference>
<evidence type="ECO:0000259" key="5">
    <source>
        <dbReference type="Pfam" id="PF17668"/>
    </source>
</evidence>
<dbReference type="Gene3D" id="3.40.630.30">
    <property type="match status" value="2"/>
</dbReference>
<feature type="domain" description="Eis-like acetyltransferase" evidence="5">
    <location>
        <begin position="187"/>
        <end position="301"/>
    </location>
</feature>
<keyword evidence="2 3" id="KW-0012">Acyltransferase</keyword>
<dbReference type="PANTHER" id="PTHR37817">
    <property type="entry name" value="N-ACETYLTRANSFERASE EIS"/>
    <property type="match status" value="1"/>
</dbReference>
<evidence type="ECO:0000259" key="4">
    <source>
        <dbReference type="Pfam" id="PF13530"/>
    </source>
</evidence>
<dbReference type="SUPFAM" id="SSF55718">
    <property type="entry name" value="SCP-like"/>
    <property type="match status" value="1"/>
</dbReference>
<comment type="subunit">
    <text evidence="3">Homohexamer; trimer of dimers.</text>
</comment>
<evidence type="ECO:0000256" key="1">
    <source>
        <dbReference type="ARBA" id="ARBA00022679"/>
    </source>
</evidence>
<dbReference type="PANTHER" id="PTHR37817:SF1">
    <property type="entry name" value="N-ACETYLTRANSFERASE EIS"/>
    <property type="match status" value="1"/>
</dbReference>
<dbReference type="InterPro" id="IPR016181">
    <property type="entry name" value="Acyl_CoA_acyltransferase"/>
</dbReference>
<keyword evidence="1 3" id="KW-0808">Transferase</keyword>
<dbReference type="EMBL" id="JAUCGQ010000002">
    <property type="protein sequence ID" value="MDM7855968.1"/>
    <property type="molecule type" value="Genomic_DNA"/>
</dbReference>
<evidence type="ECO:0000313" key="7">
    <source>
        <dbReference type="Proteomes" id="UP001529338"/>
    </source>
</evidence>
<dbReference type="InterPro" id="IPR022902">
    <property type="entry name" value="NAcTrfase_Eis"/>
</dbReference>